<accession>A0A1G9VJB0</accession>
<dbReference type="InterPro" id="IPR050740">
    <property type="entry name" value="Aldehyde_DH_Superfamily"/>
</dbReference>
<dbReference type="AlphaFoldDB" id="A0A1G9VJB0"/>
<dbReference type="GO" id="GO:0016620">
    <property type="term" value="F:oxidoreductase activity, acting on the aldehyde or oxo group of donors, NAD or NADP as acceptor"/>
    <property type="evidence" value="ECO:0007669"/>
    <property type="project" value="InterPro"/>
</dbReference>
<feature type="domain" description="Aldehyde dehydrogenase" evidence="3">
    <location>
        <begin position="70"/>
        <end position="513"/>
    </location>
</feature>
<evidence type="ECO:0000256" key="1">
    <source>
        <dbReference type="ARBA" id="ARBA00009986"/>
    </source>
</evidence>
<sequence>MTGFFVSSDKRMIEIFPEEQHIPTFCRPPAAEDQREYLVDGLFRVWDGPLQEIYSPLPLRRGRELLPRLLGRAPQLDRVSALAALDAAGTAFDEGRGRWPTCGSAERLRALRDLRAGLVARRDEILTLLMWEVGKSLAEAAGEFDRTLSYFDETCADLQRRARDSATLVAREGIAARFGRAPLGVTLCLGPFNYPLNETFATLLPALAMGNTVVLKPPKIGVLLFRPLLGLFREIFPPGVVNVIYGEGDELLPSLLETGRVDVLAFIGSGSVAQKLVRAHPRPLRLTAVLGMGAKNAAVVLPGADLDRAVRECLLGSLAFNGQRCTALKILFVHRSLAETFIGKFLEAMARIRQGMPWEKGLWITPLAEPERPAYLHELLTDATAQGARICNSDGGVTTGSFFAPALIYPVTPAMRLFHEEQFGPLVPVVPVDDFAPVDTFLQDSDYAQQISLFSNDPAELAPLIDALTNRVARVNLNCKCQRGPDSFPFTGCKDSAVGTLAVSEALDVFSRPTLVAQRDGRDDRQLLDTLAKDGRSRFLAQEER</sequence>
<dbReference type="InterPro" id="IPR016161">
    <property type="entry name" value="Ald_DH/histidinol_DH"/>
</dbReference>
<dbReference type="PANTHER" id="PTHR43353">
    <property type="entry name" value="SUCCINATE-SEMIALDEHYDE DEHYDROGENASE, MITOCHONDRIAL"/>
    <property type="match status" value="1"/>
</dbReference>
<evidence type="ECO:0000259" key="3">
    <source>
        <dbReference type="Pfam" id="PF00171"/>
    </source>
</evidence>
<dbReference type="SUPFAM" id="SSF53720">
    <property type="entry name" value="ALDH-like"/>
    <property type="match status" value="1"/>
</dbReference>
<evidence type="ECO:0000256" key="2">
    <source>
        <dbReference type="ARBA" id="ARBA00023002"/>
    </source>
</evidence>
<dbReference type="InterPro" id="IPR016162">
    <property type="entry name" value="Ald_DH_N"/>
</dbReference>
<dbReference type="Gene3D" id="3.40.605.10">
    <property type="entry name" value="Aldehyde Dehydrogenase, Chain A, domain 1"/>
    <property type="match status" value="1"/>
</dbReference>
<gene>
    <name evidence="4" type="ORF">SAMN05660860_03050</name>
</gene>
<dbReference type="Pfam" id="PF00171">
    <property type="entry name" value="Aldedh"/>
    <property type="match status" value="1"/>
</dbReference>
<comment type="similarity">
    <text evidence="1">Belongs to the aldehyde dehydrogenase family.</text>
</comment>
<dbReference type="InterPro" id="IPR016160">
    <property type="entry name" value="Ald_DH_CS_CYS"/>
</dbReference>
<name>A0A1G9VJB0_9BACT</name>
<dbReference type="InterPro" id="IPR015590">
    <property type="entry name" value="Aldehyde_DH_dom"/>
</dbReference>
<proteinExistence type="inferred from homology"/>
<evidence type="ECO:0000313" key="5">
    <source>
        <dbReference type="Proteomes" id="UP000182146"/>
    </source>
</evidence>
<keyword evidence="2" id="KW-0560">Oxidoreductase</keyword>
<dbReference type="PANTHER" id="PTHR43353:SF5">
    <property type="entry name" value="SUCCINATE-SEMIALDEHYDE DEHYDROGENASE, MITOCHONDRIAL"/>
    <property type="match status" value="1"/>
</dbReference>
<organism evidence="4 5">
    <name type="scientific">Geoalkalibacter ferrihydriticus</name>
    <dbReference type="NCBI Taxonomy" id="392333"/>
    <lineage>
        <taxon>Bacteria</taxon>
        <taxon>Pseudomonadati</taxon>
        <taxon>Thermodesulfobacteriota</taxon>
        <taxon>Desulfuromonadia</taxon>
        <taxon>Desulfuromonadales</taxon>
        <taxon>Geoalkalibacteraceae</taxon>
        <taxon>Geoalkalibacter</taxon>
    </lineage>
</organism>
<protein>
    <submittedName>
        <fullName evidence="4">Glyceraldehyde-3-phosphate dehydrogenase (NADP+)</fullName>
    </submittedName>
</protein>
<dbReference type="EMBL" id="FNGU01000009">
    <property type="protein sequence ID" value="SDM72249.1"/>
    <property type="molecule type" value="Genomic_DNA"/>
</dbReference>
<evidence type="ECO:0000313" key="4">
    <source>
        <dbReference type="EMBL" id="SDM72249.1"/>
    </source>
</evidence>
<dbReference type="PROSITE" id="PS00070">
    <property type="entry name" value="ALDEHYDE_DEHYDR_CYS"/>
    <property type="match status" value="1"/>
</dbReference>
<reference evidence="4 5" key="1">
    <citation type="submission" date="2016-10" db="EMBL/GenBank/DDBJ databases">
        <authorList>
            <person name="de Groot N.N."/>
        </authorList>
    </citation>
    <scope>NUCLEOTIDE SEQUENCE [LARGE SCALE GENOMIC DNA]</scope>
    <source>
        <strain evidence="4 5">DSM 17813</strain>
    </source>
</reference>
<dbReference type="Gene3D" id="3.40.309.10">
    <property type="entry name" value="Aldehyde Dehydrogenase, Chain A, domain 2"/>
    <property type="match status" value="1"/>
</dbReference>
<dbReference type="STRING" id="392333.SAMN05660860_03050"/>
<dbReference type="Proteomes" id="UP000182146">
    <property type="component" value="Unassembled WGS sequence"/>
</dbReference>
<dbReference type="InterPro" id="IPR016163">
    <property type="entry name" value="Ald_DH_C"/>
</dbReference>